<feature type="chain" id="PRO_5013201230" evidence="1">
    <location>
        <begin position="27"/>
        <end position="167"/>
    </location>
</feature>
<name>A0A1M7UJN7_9BRAD</name>
<feature type="signal peptide" evidence="1">
    <location>
        <begin position="1"/>
        <end position="26"/>
    </location>
</feature>
<dbReference type="EMBL" id="LT670849">
    <property type="protein sequence ID" value="SHN83168.1"/>
    <property type="molecule type" value="Genomic_DNA"/>
</dbReference>
<dbReference type="Gene3D" id="3.30.450.150">
    <property type="entry name" value="Haem-degrading domain"/>
    <property type="match status" value="1"/>
</dbReference>
<dbReference type="InterPro" id="IPR052517">
    <property type="entry name" value="GlcG_carb_metab_protein"/>
</dbReference>
<keyword evidence="3" id="KW-1185">Reference proteome</keyword>
<gene>
    <name evidence="2" type="ORF">SAMN05444170_5421</name>
</gene>
<dbReference type="InterPro" id="IPR005624">
    <property type="entry name" value="PduO/GlcC-like"/>
</dbReference>
<reference evidence="3" key="1">
    <citation type="submission" date="2016-11" db="EMBL/GenBank/DDBJ databases">
        <authorList>
            <person name="Varghese N."/>
            <person name="Submissions S."/>
        </authorList>
    </citation>
    <scope>NUCLEOTIDE SEQUENCE [LARGE SCALE GENOMIC DNA]</scope>
    <source>
        <strain evidence="3">GAS401</strain>
    </source>
</reference>
<keyword evidence="1" id="KW-0732">Signal</keyword>
<evidence type="ECO:0000313" key="3">
    <source>
        <dbReference type="Proteomes" id="UP000184096"/>
    </source>
</evidence>
<dbReference type="PANTHER" id="PTHR34309:SF10">
    <property type="entry name" value="SLR1406 PROTEIN"/>
    <property type="match status" value="1"/>
</dbReference>
<protein>
    <submittedName>
        <fullName evidence="2">Uncharacterized conserved protein GlcG, DUF336 family</fullName>
    </submittedName>
</protein>
<dbReference type="PANTHER" id="PTHR34309">
    <property type="entry name" value="SLR1406 PROTEIN"/>
    <property type="match status" value="1"/>
</dbReference>
<proteinExistence type="predicted"/>
<dbReference type="RefSeq" id="WP_072822549.1">
    <property type="nucleotide sequence ID" value="NZ_LT670849.1"/>
</dbReference>
<sequence length="167" mass="17145">MRRVQLAALVAAFASLAVFATAPAMAQSVQTEKNMSMGLSLAIIQGAIEQCTKDGYKVSVTIVDKGGNVAAQIRGDGTAPHTMEFSRLKAYTARTRNQTSLQTMKMLEDPANAFIRQIPGVVGVGGGVPIRAGNEVIGGVGVSGAPGGEKDEVCANAGLAKVADALK</sequence>
<organism evidence="2 3">
    <name type="scientific">Bradyrhizobium erythrophlei</name>
    <dbReference type="NCBI Taxonomy" id="1437360"/>
    <lineage>
        <taxon>Bacteria</taxon>
        <taxon>Pseudomonadati</taxon>
        <taxon>Pseudomonadota</taxon>
        <taxon>Alphaproteobacteria</taxon>
        <taxon>Hyphomicrobiales</taxon>
        <taxon>Nitrobacteraceae</taxon>
        <taxon>Bradyrhizobium</taxon>
    </lineage>
</organism>
<evidence type="ECO:0000256" key="1">
    <source>
        <dbReference type="SAM" id="SignalP"/>
    </source>
</evidence>
<dbReference type="Proteomes" id="UP000184096">
    <property type="component" value="Chromosome I"/>
</dbReference>
<evidence type="ECO:0000313" key="2">
    <source>
        <dbReference type="EMBL" id="SHN83168.1"/>
    </source>
</evidence>
<accession>A0A1M7UJN7</accession>
<dbReference type="AlphaFoldDB" id="A0A1M7UJN7"/>
<dbReference type="OrthoDB" id="5786851at2"/>
<dbReference type="InterPro" id="IPR038084">
    <property type="entry name" value="PduO/GlcC-like_sf"/>
</dbReference>
<dbReference type="Pfam" id="PF03928">
    <property type="entry name" value="HbpS-like"/>
    <property type="match status" value="1"/>
</dbReference>
<dbReference type="SUPFAM" id="SSF143744">
    <property type="entry name" value="GlcG-like"/>
    <property type="match status" value="1"/>
</dbReference>